<dbReference type="InterPro" id="IPR023845">
    <property type="entry name" value="DUF3817_TM"/>
</dbReference>
<dbReference type="EMBL" id="SOCA01000004">
    <property type="protein sequence ID" value="TDU70607.1"/>
    <property type="molecule type" value="Genomic_DNA"/>
</dbReference>
<evidence type="ECO:0000259" key="7">
    <source>
        <dbReference type="Pfam" id="PF12823"/>
    </source>
</evidence>
<feature type="transmembrane region" description="Helical" evidence="6">
    <location>
        <begin position="40"/>
        <end position="62"/>
    </location>
</feature>
<comment type="subcellular location">
    <subcellularLocation>
        <location evidence="1">Cell membrane</location>
        <topology evidence="1">Multi-pass membrane protein</topology>
    </subcellularLocation>
</comment>
<dbReference type="Proteomes" id="UP000295662">
    <property type="component" value="Unassembled WGS sequence"/>
</dbReference>
<sequence>MGRGQVTAPSRIFIRPLTDGQTALTGDEFSFSMASKTISFLRRIALLEGGSFLLLLGIAMPLKYLADMPMAVKVVGWLHGALFVVFCYALLQVTMKTQWSLVRCALVFVASLVPFGPFVLDSRMRAWEQEAR</sequence>
<keyword evidence="3 6" id="KW-0812">Transmembrane</keyword>
<keyword evidence="5 6" id="KW-0472">Membrane</keyword>
<dbReference type="NCBIfam" id="TIGR03954">
    <property type="entry name" value="integ_memb_HG"/>
    <property type="match status" value="1"/>
</dbReference>
<proteinExistence type="predicted"/>
<gene>
    <name evidence="8" type="ORF">EI77_02654</name>
</gene>
<evidence type="ECO:0000313" key="9">
    <source>
        <dbReference type="Proteomes" id="UP000295662"/>
    </source>
</evidence>
<evidence type="ECO:0000256" key="1">
    <source>
        <dbReference type="ARBA" id="ARBA00004651"/>
    </source>
</evidence>
<feature type="transmembrane region" description="Helical" evidence="6">
    <location>
        <begin position="100"/>
        <end position="120"/>
    </location>
</feature>
<evidence type="ECO:0000256" key="2">
    <source>
        <dbReference type="ARBA" id="ARBA00022475"/>
    </source>
</evidence>
<keyword evidence="9" id="KW-1185">Reference proteome</keyword>
<evidence type="ECO:0000256" key="5">
    <source>
        <dbReference type="ARBA" id="ARBA00023136"/>
    </source>
</evidence>
<feature type="transmembrane region" description="Helical" evidence="6">
    <location>
        <begin position="74"/>
        <end position="93"/>
    </location>
</feature>
<dbReference type="PANTHER" id="PTHR40077">
    <property type="entry name" value="MEMBRANE PROTEIN-RELATED"/>
    <property type="match status" value="1"/>
</dbReference>
<reference evidence="8 9" key="1">
    <citation type="submission" date="2019-03" db="EMBL/GenBank/DDBJ databases">
        <title>Genomic Encyclopedia of Archaeal and Bacterial Type Strains, Phase II (KMG-II): from individual species to whole genera.</title>
        <authorList>
            <person name="Goeker M."/>
        </authorList>
    </citation>
    <scope>NUCLEOTIDE SEQUENCE [LARGE SCALE GENOMIC DNA]</scope>
    <source>
        <strain evidence="8 9">ATCC 25309</strain>
    </source>
</reference>
<keyword evidence="4 6" id="KW-1133">Transmembrane helix</keyword>
<protein>
    <submittedName>
        <fullName evidence="8">Integral membrane protein</fullName>
    </submittedName>
</protein>
<feature type="domain" description="DUF3817" evidence="7">
    <location>
        <begin position="39"/>
        <end position="125"/>
    </location>
</feature>
<evidence type="ECO:0000256" key="4">
    <source>
        <dbReference type="ARBA" id="ARBA00022989"/>
    </source>
</evidence>
<accession>A0A4R7S0X6</accession>
<comment type="caution">
    <text evidence="8">The sequence shown here is derived from an EMBL/GenBank/DDBJ whole genome shotgun (WGS) entry which is preliminary data.</text>
</comment>
<keyword evidence="2" id="KW-1003">Cell membrane</keyword>
<dbReference type="GO" id="GO:0005886">
    <property type="term" value="C:plasma membrane"/>
    <property type="evidence" value="ECO:0007669"/>
    <property type="project" value="UniProtKB-SubCell"/>
</dbReference>
<dbReference type="Pfam" id="PF12823">
    <property type="entry name" value="DUF3817"/>
    <property type="match status" value="1"/>
</dbReference>
<evidence type="ECO:0000256" key="6">
    <source>
        <dbReference type="SAM" id="Phobius"/>
    </source>
</evidence>
<name>A0A4R7S0X6_9BACT</name>
<organism evidence="8 9">
    <name type="scientific">Prosthecobacter fusiformis</name>
    <dbReference type="NCBI Taxonomy" id="48464"/>
    <lineage>
        <taxon>Bacteria</taxon>
        <taxon>Pseudomonadati</taxon>
        <taxon>Verrucomicrobiota</taxon>
        <taxon>Verrucomicrobiia</taxon>
        <taxon>Verrucomicrobiales</taxon>
        <taxon>Verrucomicrobiaceae</taxon>
        <taxon>Prosthecobacter</taxon>
    </lineage>
</organism>
<evidence type="ECO:0000313" key="8">
    <source>
        <dbReference type="EMBL" id="TDU70607.1"/>
    </source>
</evidence>
<dbReference type="AlphaFoldDB" id="A0A4R7S0X6"/>
<dbReference type="PANTHER" id="PTHR40077:SF1">
    <property type="entry name" value="MEMBRANE PROTEIN"/>
    <property type="match status" value="1"/>
</dbReference>
<evidence type="ECO:0000256" key="3">
    <source>
        <dbReference type="ARBA" id="ARBA00022692"/>
    </source>
</evidence>